<dbReference type="Gene3D" id="1.10.530.40">
    <property type="match status" value="1"/>
</dbReference>
<keyword evidence="8 10" id="KW-1035">Host cytoplasm</keyword>
<dbReference type="InterPro" id="IPR051018">
    <property type="entry name" value="Bacteriophage_GH24"/>
</dbReference>
<evidence type="ECO:0000256" key="6">
    <source>
        <dbReference type="ARBA" id="ARBA00022852"/>
    </source>
</evidence>
<dbReference type="HAMAP" id="MF_04110">
    <property type="entry name" value="ENDOLYSIN_T4"/>
    <property type="match status" value="1"/>
</dbReference>
<dbReference type="EC" id="3.2.1.17" evidence="10"/>
<dbReference type="GO" id="GO:0003796">
    <property type="term" value="F:lysozyme activity"/>
    <property type="evidence" value="ECO:0007669"/>
    <property type="project" value="UniProtKB-UniRule"/>
</dbReference>
<dbReference type="InterPro" id="IPR033907">
    <property type="entry name" value="Endolysin_autolysin"/>
</dbReference>
<dbReference type="EMBL" id="LR796393">
    <property type="protein sequence ID" value="CAB4141481.1"/>
    <property type="molecule type" value="Genomic_DNA"/>
</dbReference>
<protein>
    <recommendedName>
        <fullName evidence="10">Endolysin</fullName>
        <ecNumber evidence="10">3.2.1.17</ecNumber>
    </recommendedName>
    <alternativeName>
        <fullName evidence="10">Lysis protein</fullName>
    </alternativeName>
    <alternativeName>
        <fullName evidence="10">Lysozyme</fullName>
    </alternativeName>
    <alternativeName>
        <fullName evidence="10">Muramidase</fullName>
    </alternativeName>
</protein>
<dbReference type="Pfam" id="PF00959">
    <property type="entry name" value="Phage_lysozyme"/>
    <property type="match status" value="1"/>
</dbReference>
<evidence type="ECO:0000256" key="4">
    <source>
        <dbReference type="ARBA" id="ARBA00022638"/>
    </source>
</evidence>
<evidence type="ECO:0000256" key="9">
    <source>
        <dbReference type="ARBA" id="ARBA00023295"/>
    </source>
</evidence>
<evidence type="ECO:0000256" key="1">
    <source>
        <dbReference type="ARBA" id="ARBA00000632"/>
    </source>
</evidence>
<organism evidence="12">
    <name type="scientific">uncultured Caudovirales phage</name>
    <dbReference type="NCBI Taxonomy" id="2100421"/>
    <lineage>
        <taxon>Viruses</taxon>
        <taxon>Duplodnaviria</taxon>
        <taxon>Heunggongvirae</taxon>
        <taxon>Uroviricota</taxon>
        <taxon>Caudoviricetes</taxon>
        <taxon>Peduoviridae</taxon>
        <taxon>Maltschvirus</taxon>
        <taxon>Maltschvirus maltsch</taxon>
    </lineage>
</organism>
<comment type="function">
    <text evidence="10">Endolysin with lysozyme activity that degrades host peptidoglycans and participates with the holin and spanin proteins in the sequential events which lead to the programmed host cell lysis releasing the mature viral particles. Once the holin has permeabilized the host cell membrane, the endolysin can reach the periplasm and break down the peptidoglycan layer.</text>
</comment>
<feature type="active site" description="Proton donor/acceptor" evidence="10">
    <location>
        <position position="24"/>
    </location>
</feature>
<dbReference type="PANTHER" id="PTHR38107:SF3">
    <property type="entry name" value="LYSOZYME RRRD-RELATED"/>
    <property type="match status" value="1"/>
</dbReference>
<dbReference type="InterPro" id="IPR023347">
    <property type="entry name" value="Lysozyme_dom_sf"/>
</dbReference>
<dbReference type="SUPFAM" id="SSF53955">
    <property type="entry name" value="Lysozyme-like"/>
    <property type="match status" value="1"/>
</dbReference>
<keyword evidence="2 10" id="KW-0929">Antimicrobial</keyword>
<evidence type="ECO:0000256" key="11">
    <source>
        <dbReference type="RuleBase" id="RU003788"/>
    </source>
</evidence>
<comment type="similarity">
    <text evidence="10 11">Belongs to the glycosyl hydrolase 24 family.</text>
</comment>
<dbReference type="InterPro" id="IPR034690">
    <property type="entry name" value="Endolysin_T4_type"/>
</dbReference>
<dbReference type="GO" id="GO:0042742">
    <property type="term" value="P:defense response to bacterium"/>
    <property type="evidence" value="ECO:0007669"/>
    <property type="project" value="UniProtKB-KW"/>
</dbReference>
<accession>A0A6J5M5U8</accession>
<proteinExistence type="inferred from homology"/>
<dbReference type="GO" id="GO:0030430">
    <property type="term" value="C:host cell cytoplasm"/>
    <property type="evidence" value="ECO:0007669"/>
    <property type="project" value="UniProtKB-SubCell"/>
</dbReference>
<evidence type="ECO:0000256" key="5">
    <source>
        <dbReference type="ARBA" id="ARBA00022801"/>
    </source>
</evidence>
<evidence type="ECO:0000313" key="12">
    <source>
        <dbReference type="EMBL" id="CAB4141481.1"/>
    </source>
</evidence>
<name>A0A6J5M5U8_9CAUD</name>
<evidence type="ECO:0000256" key="7">
    <source>
        <dbReference type="ARBA" id="ARBA00023142"/>
    </source>
</evidence>
<dbReference type="GO" id="GO:0009253">
    <property type="term" value="P:peptidoglycan catabolic process"/>
    <property type="evidence" value="ECO:0007669"/>
    <property type="project" value="UniProtKB-UniRule"/>
</dbReference>
<keyword evidence="9 10" id="KW-0326">Glycosidase</keyword>
<comment type="subcellular location">
    <subcellularLocation>
        <location evidence="10">Host cytoplasm</location>
    </subcellularLocation>
    <text evidence="10">The endolysin is cytoplasmic, but can reach the periplasmic space with the help of the holins which disrupt the host cell membrane.</text>
</comment>
<evidence type="ECO:0000256" key="10">
    <source>
        <dbReference type="HAMAP-Rule" id="MF_04110"/>
    </source>
</evidence>
<evidence type="ECO:0000256" key="8">
    <source>
        <dbReference type="ARBA" id="ARBA00023200"/>
    </source>
</evidence>
<feature type="active site" description="Proton donor/acceptor" evidence="10">
    <location>
        <position position="15"/>
    </location>
</feature>
<gene>
    <name evidence="12" type="ORF">UFOVP417_33</name>
</gene>
<keyword evidence="6 10" id="KW-0204">Cytolysis</keyword>
<dbReference type="CDD" id="cd00737">
    <property type="entry name" value="lyz_endolysin_autolysin"/>
    <property type="match status" value="1"/>
</dbReference>
<keyword evidence="3 10" id="KW-1188">Viral release from host cell</keyword>
<comment type="catalytic activity">
    <reaction evidence="1 10 11">
        <text>Hydrolysis of (1-&gt;4)-beta-linkages between N-acetylmuramic acid and N-acetyl-D-glucosamine residues in a peptidoglycan and between N-acetyl-D-glucosamine residues in chitodextrins.</text>
        <dbReference type="EC" id="3.2.1.17"/>
    </reaction>
</comment>
<keyword evidence="5 10" id="KW-0378">Hydrolase</keyword>
<keyword evidence="4 10" id="KW-0081">Bacteriolytic enzyme</keyword>
<dbReference type="PANTHER" id="PTHR38107">
    <property type="match status" value="1"/>
</dbReference>
<keyword evidence="7 10" id="KW-0578">Host cell lysis by virus</keyword>
<dbReference type="InterPro" id="IPR023346">
    <property type="entry name" value="Lysozyme-like_dom_sf"/>
</dbReference>
<dbReference type="InterPro" id="IPR002196">
    <property type="entry name" value="Glyco_hydro_24"/>
</dbReference>
<reference evidence="12" key="1">
    <citation type="submission" date="2020-04" db="EMBL/GenBank/DDBJ databases">
        <authorList>
            <person name="Chiriac C."/>
            <person name="Salcher M."/>
            <person name="Ghai R."/>
            <person name="Kavagutti S V."/>
        </authorList>
    </citation>
    <scope>NUCLEOTIDE SEQUENCE</scope>
</reference>
<evidence type="ECO:0000256" key="3">
    <source>
        <dbReference type="ARBA" id="ARBA00022612"/>
    </source>
</evidence>
<evidence type="ECO:0000256" key="2">
    <source>
        <dbReference type="ARBA" id="ARBA00022529"/>
    </source>
</evidence>
<sequence>MKVSAKLIQMIKHDEGVRVKPYRCPALLWTVGVGHVIDQTHIRVPMEERKSLPIPAGWDRTLTMEEVNAILAKDLENFERGVLRLAPNLAGHQSRFDACVSFSFNVGLGNFQRSTIRMKIQREEWDAAADAFLMWTKAGGKELPGLVKRRKGERALFLSTAPLPAH</sequence>
<dbReference type="GO" id="GO:0016998">
    <property type="term" value="P:cell wall macromolecule catabolic process"/>
    <property type="evidence" value="ECO:0007669"/>
    <property type="project" value="InterPro"/>
</dbReference>
<dbReference type="GO" id="GO:0044659">
    <property type="term" value="P:viral release from host cell by cytolysis"/>
    <property type="evidence" value="ECO:0007669"/>
    <property type="project" value="UniProtKB-UniRule"/>
</dbReference>